<dbReference type="OMA" id="CLILTDK"/>
<dbReference type="PANTHER" id="PTHR22870">
    <property type="entry name" value="REGULATOR OF CHROMOSOME CONDENSATION"/>
    <property type="match status" value="1"/>
</dbReference>
<protein>
    <recommendedName>
        <fullName evidence="4">RCC1-like domain-containing protein</fullName>
    </recommendedName>
</protein>
<dbReference type="EMBL" id="CAJJDP010000085">
    <property type="protein sequence ID" value="CAD8185744.1"/>
    <property type="molecule type" value="Genomic_DNA"/>
</dbReference>
<sequence length="444" mass="51152">MQISENHYLLKRQDTQDQKFNSQFSSPETDYRQTQKDIIPFKSQEDFEKETQQLQFFTPKKTRYQEMEIYYTPENKKKQVHHGEIEDRKFKQIGNIFDELNILIIFMQQIQYYSCGSGGCGLLLQDTLDDLNTPKICSQLINKDQNTIKMKFSGLVGLIKEGDKMFIYGQWVSLYVIPKEISLIQSVSKFSCGWQHCLILTDKGLYGLGSNKFNELGLVHKQIFEEPQQIAVDHTKINNLTCGFRQSFIIQDECVLGVGQNKQNELNISNVKSVEQFTKINIQRSIKKIKCGQKFTLALSNDNSLYGWGNNGFGQLSQEPQLQILEEQELMKNVQDFDCGWSHHVILTKNEQVYVCGRGDLGQQGDNKKQHNYNYQLIDLKATSVRCGSESTIIINKDKQVIYVSGWNEHGNLGLGHNNNVYQFERIEMIQSIKAKGASMLLSK</sequence>
<dbReference type="OrthoDB" id="10256179at2759"/>
<comment type="caution">
    <text evidence="5">The sequence shown here is derived from an EMBL/GenBank/DDBJ whole genome shotgun (WGS) entry which is preliminary data.</text>
</comment>
<dbReference type="AlphaFoldDB" id="A0A8S1W717"/>
<evidence type="ECO:0000313" key="6">
    <source>
        <dbReference type="Proteomes" id="UP000683925"/>
    </source>
</evidence>
<feature type="domain" description="RCC1-like" evidence="4">
    <location>
        <begin position="181"/>
        <end position="430"/>
    </location>
</feature>
<name>A0A8S1W717_PAROT</name>
<feature type="repeat" description="RCC1" evidence="2">
    <location>
        <begin position="203"/>
        <end position="253"/>
    </location>
</feature>
<keyword evidence="6" id="KW-1185">Reference proteome</keyword>
<evidence type="ECO:0000256" key="1">
    <source>
        <dbReference type="ARBA" id="ARBA00022737"/>
    </source>
</evidence>
<keyword evidence="1" id="KW-0677">Repeat</keyword>
<feature type="compositionally biased region" description="Polar residues" evidence="3">
    <location>
        <begin position="18"/>
        <end position="28"/>
    </location>
</feature>
<dbReference type="PROSITE" id="PS50012">
    <property type="entry name" value="RCC1_3"/>
    <property type="match status" value="2"/>
</dbReference>
<dbReference type="Pfam" id="PF25390">
    <property type="entry name" value="WD40_RLD"/>
    <property type="match status" value="1"/>
</dbReference>
<gene>
    <name evidence="5" type="ORF">POCTA_138.1.T0860120</name>
</gene>
<dbReference type="InterPro" id="IPR051210">
    <property type="entry name" value="Ub_ligase/GEF_domain"/>
</dbReference>
<feature type="repeat" description="RCC1" evidence="2">
    <location>
        <begin position="303"/>
        <end position="350"/>
    </location>
</feature>
<reference evidence="5" key="1">
    <citation type="submission" date="2021-01" db="EMBL/GenBank/DDBJ databases">
        <authorList>
            <consortium name="Genoscope - CEA"/>
            <person name="William W."/>
        </authorList>
    </citation>
    <scope>NUCLEOTIDE SEQUENCE</scope>
</reference>
<evidence type="ECO:0000256" key="3">
    <source>
        <dbReference type="SAM" id="MobiDB-lite"/>
    </source>
</evidence>
<dbReference type="PANTHER" id="PTHR22870:SF466">
    <property type="entry name" value="ANKYRIN REPEAT-CONTAINING PROTEIN"/>
    <property type="match status" value="1"/>
</dbReference>
<organism evidence="5 6">
    <name type="scientific">Paramecium octaurelia</name>
    <dbReference type="NCBI Taxonomy" id="43137"/>
    <lineage>
        <taxon>Eukaryota</taxon>
        <taxon>Sar</taxon>
        <taxon>Alveolata</taxon>
        <taxon>Ciliophora</taxon>
        <taxon>Intramacronucleata</taxon>
        <taxon>Oligohymenophorea</taxon>
        <taxon>Peniculida</taxon>
        <taxon>Parameciidae</taxon>
        <taxon>Paramecium</taxon>
    </lineage>
</organism>
<evidence type="ECO:0000256" key="2">
    <source>
        <dbReference type="PROSITE-ProRule" id="PRU00235"/>
    </source>
</evidence>
<dbReference type="InterPro" id="IPR058923">
    <property type="entry name" value="RCC1-like_dom"/>
</dbReference>
<feature type="region of interest" description="Disordered" evidence="3">
    <location>
        <begin position="1"/>
        <end position="37"/>
    </location>
</feature>
<dbReference type="Proteomes" id="UP000683925">
    <property type="component" value="Unassembled WGS sequence"/>
</dbReference>
<proteinExistence type="predicted"/>
<accession>A0A8S1W717</accession>
<dbReference type="InterPro" id="IPR000408">
    <property type="entry name" value="Reg_chr_condens"/>
</dbReference>
<evidence type="ECO:0000259" key="4">
    <source>
        <dbReference type="Pfam" id="PF25390"/>
    </source>
</evidence>
<evidence type="ECO:0000313" key="5">
    <source>
        <dbReference type="EMBL" id="CAD8185744.1"/>
    </source>
</evidence>